<organism evidence="2 3">
    <name type="scientific">Candidatus Fusicatenibacter intestinigallinarum</name>
    <dbReference type="NCBI Taxonomy" id="2838598"/>
    <lineage>
        <taxon>Bacteria</taxon>
        <taxon>Bacillati</taxon>
        <taxon>Bacillota</taxon>
        <taxon>Clostridia</taxon>
        <taxon>Lachnospirales</taxon>
        <taxon>Lachnospiraceae</taxon>
        <taxon>Fusicatenibacter</taxon>
    </lineage>
</organism>
<evidence type="ECO:0000259" key="1">
    <source>
        <dbReference type="Pfam" id="PF20378"/>
    </source>
</evidence>
<protein>
    <recommendedName>
        <fullName evidence="1">DUF6673 domain-containing protein</fullName>
    </recommendedName>
</protein>
<name>A0A9D2NAB0_9FIRM</name>
<reference evidence="2" key="1">
    <citation type="journal article" date="2021" name="PeerJ">
        <title>Extensive microbial diversity within the chicken gut microbiome revealed by metagenomics and culture.</title>
        <authorList>
            <person name="Gilroy R."/>
            <person name="Ravi A."/>
            <person name="Getino M."/>
            <person name="Pursley I."/>
            <person name="Horton D.L."/>
            <person name="Alikhan N.F."/>
            <person name="Baker D."/>
            <person name="Gharbi K."/>
            <person name="Hall N."/>
            <person name="Watson M."/>
            <person name="Adriaenssens E.M."/>
            <person name="Foster-Nyarko E."/>
            <person name="Jarju S."/>
            <person name="Secka A."/>
            <person name="Antonio M."/>
            <person name="Oren A."/>
            <person name="Chaudhuri R.R."/>
            <person name="La Ragione R."/>
            <person name="Hildebrand F."/>
            <person name="Pallen M.J."/>
        </authorList>
    </citation>
    <scope>NUCLEOTIDE SEQUENCE</scope>
    <source>
        <strain evidence="2">CHK185-5351</strain>
    </source>
</reference>
<sequence length="123" mass="14413">MSLWKWNDVELEIDMEDVEFLERYENAFSNLELKESELQKTGKKSEIARGYCEMFYCLFNEIFGQGTGEKLLGEKMNIRVCEECYDSFIAACQKCVTDANKRQNAMINKFRPNRAQRRAAGKK</sequence>
<feature type="domain" description="DUF6673" evidence="1">
    <location>
        <begin position="7"/>
        <end position="119"/>
    </location>
</feature>
<evidence type="ECO:0000313" key="3">
    <source>
        <dbReference type="Proteomes" id="UP000823849"/>
    </source>
</evidence>
<reference evidence="2" key="2">
    <citation type="submission" date="2021-04" db="EMBL/GenBank/DDBJ databases">
        <authorList>
            <person name="Gilroy R."/>
        </authorList>
    </citation>
    <scope>NUCLEOTIDE SEQUENCE</scope>
    <source>
        <strain evidence="2">CHK185-5351</strain>
    </source>
</reference>
<proteinExistence type="predicted"/>
<dbReference type="Proteomes" id="UP000823849">
    <property type="component" value="Unassembled WGS sequence"/>
</dbReference>
<dbReference type="Pfam" id="PF20378">
    <property type="entry name" value="DUF6673"/>
    <property type="match status" value="1"/>
</dbReference>
<gene>
    <name evidence="2" type="ORF">H9705_09635</name>
</gene>
<dbReference type="InterPro" id="IPR046655">
    <property type="entry name" value="DUF6673"/>
</dbReference>
<dbReference type="AlphaFoldDB" id="A0A9D2NAB0"/>
<dbReference type="EMBL" id="DWWU01000039">
    <property type="protein sequence ID" value="HJC16058.1"/>
    <property type="molecule type" value="Genomic_DNA"/>
</dbReference>
<comment type="caution">
    <text evidence="2">The sequence shown here is derived from an EMBL/GenBank/DDBJ whole genome shotgun (WGS) entry which is preliminary data.</text>
</comment>
<accession>A0A9D2NAB0</accession>
<evidence type="ECO:0000313" key="2">
    <source>
        <dbReference type="EMBL" id="HJC16058.1"/>
    </source>
</evidence>